<sequence>PPNGSPSPTGDGGASPTASPQPFQSQIKRVTARDLPYSWREGCPVGPSELRMIEMTYWGMDNKPHTGGRLVVNERYADDLVTVFRKLYDMRYPINRMEPVDRFRGSDFDSIEANNTSAFNCRQATGSSNWSQHALGTAVDINPCENPYVSSSGRIAHEDCVQFKDRDRDDPGVIHAGDRVVQAFESIGWGWGGEWSGTKDYQHFSASGR</sequence>
<name>A0ABW3CF35_9ACTN</name>
<dbReference type="Proteomes" id="UP001597083">
    <property type="component" value="Unassembled WGS sequence"/>
</dbReference>
<proteinExistence type="predicted"/>
<dbReference type="GO" id="GO:0016787">
    <property type="term" value="F:hydrolase activity"/>
    <property type="evidence" value="ECO:0007669"/>
    <property type="project" value="UniProtKB-KW"/>
</dbReference>
<dbReference type="InterPro" id="IPR039561">
    <property type="entry name" value="Peptidase_M15C"/>
</dbReference>
<evidence type="ECO:0000256" key="1">
    <source>
        <dbReference type="SAM" id="MobiDB-lite"/>
    </source>
</evidence>
<gene>
    <name evidence="3" type="ORF">ACFQ07_12865</name>
</gene>
<organism evidence="3 4">
    <name type="scientific">Actinomadura adrarensis</name>
    <dbReference type="NCBI Taxonomy" id="1819600"/>
    <lineage>
        <taxon>Bacteria</taxon>
        <taxon>Bacillati</taxon>
        <taxon>Actinomycetota</taxon>
        <taxon>Actinomycetes</taxon>
        <taxon>Streptosporangiales</taxon>
        <taxon>Thermomonosporaceae</taxon>
        <taxon>Actinomadura</taxon>
    </lineage>
</organism>
<dbReference type="Gene3D" id="3.30.1380.10">
    <property type="match status" value="1"/>
</dbReference>
<evidence type="ECO:0000313" key="3">
    <source>
        <dbReference type="EMBL" id="MFD0853124.1"/>
    </source>
</evidence>
<comment type="caution">
    <text evidence="3">The sequence shown here is derived from an EMBL/GenBank/DDBJ whole genome shotgun (WGS) entry which is preliminary data.</text>
</comment>
<keyword evidence="3" id="KW-0378">Hydrolase</keyword>
<accession>A0ABW3CF35</accession>
<dbReference type="Pfam" id="PF13539">
    <property type="entry name" value="Peptidase_M15_4"/>
    <property type="match status" value="1"/>
</dbReference>
<dbReference type="SUPFAM" id="SSF55166">
    <property type="entry name" value="Hedgehog/DD-peptidase"/>
    <property type="match status" value="1"/>
</dbReference>
<keyword evidence="4" id="KW-1185">Reference proteome</keyword>
<evidence type="ECO:0000259" key="2">
    <source>
        <dbReference type="Pfam" id="PF13539"/>
    </source>
</evidence>
<feature type="non-terminal residue" evidence="3">
    <location>
        <position position="1"/>
    </location>
</feature>
<protein>
    <submittedName>
        <fullName evidence="3">M15 family metallopeptidase</fullName>
        <ecNumber evidence="3">3.4.-.-</ecNumber>
    </submittedName>
</protein>
<feature type="domain" description="Peptidase M15C" evidence="2">
    <location>
        <begin position="125"/>
        <end position="205"/>
    </location>
</feature>
<dbReference type="EMBL" id="JBHTIR010001904">
    <property type="protein sequence ID" value="MFD0853124.1"/>
    <property type="molecule type" value="Genomic_DNA"/>
</dbReference>
<dbReference type="EC" id="3.4.-.-" evidence="3"/>
<feature type="region of interest" description="Disordered" evidence="1">
    <location>
        <begin position="1"/>
        <end position="24"/>
    </location>
</feature>
<evidence type="ECO:0000313" key="4">
    <source>
        <dbReference type="Proteomes" id="UP001597083"/>
    </source>
</evidence>
<dbReference type="InterPro" id="IPR009045">
    <property type="entry name" value="Zn_M74/Hedgehog-like"/>
</dbReference>
<reference evidence="4" key="1">
    <citation type="journal article" date="2019" name="Int. J. Syst. Evol. Microbiol.">
        <title>The Global Catalogue of Microorganisms (GCM) 10K type strain sequencing project: providing services to taxonomists for standard genome sequencing and annotation.</title>
        <authorList>
            <consortium name="The Broad Institute Genomics Platform"/>
            <consortium name="The Broad Institute Genome Sequencing Center for Infectious Disease"/>
            <person name="Wu L."/>
            <person name="Ma J."/>
        </authorList>
    </citation>
    <scope>NUCLEOTIDE SEQUENCE [LARGE SCALE GENOMIC DNA]</scope>
    <source>
        <strain evidence="4">JCM 31696</strain>
    </source>
</reference>